<keyword evidence="1 3" id="KW-0732">Signal</keyword>
<organism evidence="5 6">
    <name type="scientific">Nannocystis pusilla</name>
    <dbReference type="NCBI Taxonomy" id="889268"/>
    <lineage>
        <taxon>Bacteria</taxon>
        <taxon>Pseudomonadati</taxon>
        <taxon>Myxococcota</taxon>
        <taxon>Polyangia</taxon>
        <taxon>Nannocystales</taxon>
        <taxon>Nannocystaceae</taxon>
        <taxon>Nannocystis</taxon>
    </lineage>
</organism>
<evidence type="ECO:0000256" key="2">
    <source>
        <dbReference type="SAM" id="MobiDB-lite"/>
    </source>
</evidence>
<comment type="caution">
    <text evidence="5">The sequence shown here is derived from an EMBL/GenBank/DDBJ whole genome shotgun (WGS) entry which is preliminary data.</text>
</comment>
<evidence type="ECO:0000313" key="5">
    <source>
        <dbReference type="EMBL" id="MCY1009899.1"/>
    </source>
</evidence>
<reference evidence="5" key="1">
    <citation type="submission" date="2022-11" db="EMBL/GenBank/DDBJ databases">
        <title>Minimal conservation of predation-associated metabolite biosynthetic gene clusters underscores biosynthetic potential of Myxococcota including descriptions for ten novel species: Archangium lansinium sp. nov., Myxococcus landrumus sp. nov., Nannocystis bai.</title>
        <authorList>
            <person name="Ahearne A."/>
            <person name="Stevens C."/>
            <person name="Phillips K."/>
        </authorList>
    </citation>
    <scope>NUCLEOTIDE SEQUENCE</scope>
    <source>
        <strain evidence="5">Na p29</strain>
    </source>
</reference>
<dbReference type="InterPro" id="IPR036280">
    <property type="entry name" value="Multihaem_cyt_sf"/>
</dbReference>
<feature type="chain" id="PRO_5040753579" evidence="3">
    <location>
        <begin position="27"/>
        <end position="614"/>
    </location>
</feature>
<feature type="compositionally biased region" description="Low complexity" evidence="2">
    <location>
        <begin position="425"/>
        <end position="458"/>
    </location>
</feature>
<name>A0A9X3J0R6_9BACT</name>
<dbReference type="InterPro" id="IPR023155">
    <property type="entry name" value="Cyt_c-552/4"/>
</dbReference>
<dbReference type="PANTHER" id="PTHR35038">
    <property type="entry name" value="DISSIMILATORY SULFITE REDUCTASE SIRA"/>
    <property type="match status" value="1"/>
</dbReference>
<feature type="compositionally biased region" description="Low complexity" evidence="2">
    <location>
        <begin position="507"/>
        <end position="525"/>
    </location>
</feature>
<dbReference type="SUPFAM" id="SSF48695">
    <property type="entry name" value="Multiheme cytochromes"/>
    <property type="match status" value="1"/>
</dbReference>
<feature type="compositionally biased region" description="Low complexity" evidence="2">
    <location>
        <begin position="470"/>
        <end position="488"/>
    </location>
</feature>
<dbReference type="Proteomes" id="UP001150924">
    <property type="component" value="Unassembled WGS sequence"/>
</dbReference>
<feature type="domain" description="Cytochrome c-552/4" evidence="4">
    <location>
        <begin position="196"/>
        <end position="235"/>
    </location>
</feature>
<evidence type="ECO:0000256" key="1">
    <source>
        <dbReference type="ARBA" id="ARBA00022729"/>
    </source>
</evidence>
<dbReference type="AlphaFoldDB" id="A0A9X3J0R6"/>
<keyword evidence="6" id="KW-1185">Reference proteome</keyword>
<dbReference type="EMBL" id="JAPNKE010000002">
    <property type="protein sequence ID" value="MCY1009899.1"/>
    <property type="molecule type" value="Genomic_DNA"/>
</dbReference>
<protein>
    <submittedName>
        <fullName evidence="5">Multiheme c-type cytochrome</fullName>
    </submittedName>
</protein>
<accession>A0A9X3J0R6</accession>
<proteinExistence type="predicted"/>
<sequence length="614" mass="66192">MSSARSRAPLLAVAAFALAAAAASIAGRVGAQGERRRSHDDLARHTPAIGRAGYVGSAACAPCHPAAHASWAATYHRTMTQRAGPASVLAPFDGRDLGGPGGPHRPLRRGDEFWAELPDPEYKLARAAEGLPLEHVPKVTRRVVMTTGAHHMQVYWVESPRDRRLHAFPSAWLTDEQKWVPVESTLLRPPQGDVVYTWNRACVPCHAVAGQPRIDDERVDTRVAELGIACESCHGPGRAHVDARRSPLARYALHLSSEPDPSIVHPARLDHRRSAELCGQCHGVARFPDEDTWLARGDTYRPGEPLAPHRQLVRHPVREAQPWLDEVLDEDPEYLAGRMWSDGHVRVTGREYTALLETPCFQRGELSCLSCHQLTAPTPTISWPSRRAATQPVLRAMSFRTSRPTPATRPAASRVTTATCRGPPTACSRRSAATWSTAPTSRSRSPPAAPTPAACATSIARWRGPRATCGPGTIIPSPSSTAISGPSPRLSFGPSRATPASGPWPPTRSAAARSSAPTGGRRSSPTSWRTHDAVRQIAARGLRRLPSAAGVQIDPLAPADARAAAATEVLTRWRAVPRPGPDPARLVDATGDHDVAALQALADRRDDRPIDLKE</sequence>
<gene>
    <name evidence="5" type="ORF">OV079_30930</name>
</gene>
<feature type="region of interest" description="Disordered" evidence="2">
    <location>
        <begin position="88"/>
        <end position="109"/>
    </location>
</feature>
<feature type="region of interest" description="Disordered" evidence="2">
    <location>
        <begin position="398"/>
        <end position="531"/>
    </location>
</feature>
<dbReference type="InterPro" id="IPR051829">
    <property type="entry name" value="Multiheme_Cytochr_ET"/>
</dbReference>
<dbReference type="PANTHER" id="PTHR35038:SF8">
    <property type="entry name" value="C-TYPE POLYHEME CYTOCHROME OMCC"/>
    <property type="match status" value="1"/>
</dbReference>
<evidence type="ECO:0000256" key="3">
    <source>
        <dbReference type="SAM" id="SignalP"/>
    </source>
</evidence>
<evidence type="ECO:0000259" key="4">
    <source>
        <dbReference type="Pfam" id="PF13435"/>
    </source>
</evidence>
<dbReference type="RefSeq" id="WP_267772634.1">
    <property type="nucleotide sequence ID" value="NZ_JAPNKE010000002.1"/>
</dbReference>
<dbReference type="Pfam" id="PF13435">
    <property type="entry name" value="Cytochrome_C554"/>
    <property type="match status" value="1"/>
</dbReference>
<evidence type="ECO:0000313" key="6">
    <source>
        <dbReference type="Proteomes" id="UP001150924"/>
    </source>
</evidence>
<feature type="signal peptide" evidence="3">
    <location>
        <begin position="1"/>
        <end position="26"/>
    </location>
</feature>
<dbReference type="Gene3D" id="1.10.1130.10">
    <property type="entry name" value="Flavocytochrome C3, Chain A"/>
    <property type="match status" value="1"/>
</dbReference>